<dbReference type="Gene3D" id="6.10.280.230">
    <property type="match status" value="1"/>
</dbReference>
<dbReference type="AlphaFoldDB" id="A0A0D2E5J7"/>
<dbReference type="EMBL" id="KN847322">
    <property type="protein sequence ID" value="KIW50733.1"/>
    <property type="molecule type" value="Genomic_DNA"/>
</dbReference>
<feature type="region of interest" description="Disordered" evidence="3">
    <location>
        <begin position="417"/>
        <end position="436"/>
    </location>
</feature>
<name>A0A0D2E5J7_9EURO</name>
<evidence type="ECO:0000256" key="1">
    <source>
        <dbReference type="ARBA" id="ARBA00022737"/>
    </source>
</evidence>
<dbReference type="Proteomes" id="UP000054342">
    <property type="component" value="Unassembled WGS sequence"/>
</dbReference>
<organism evidence="4 5">
    <name type="scientific">Exophiala xenobiotica</name>
    <dbReference type="NCBI Taxonomy" id="348802"/>
    <lineage>
        <taxon>Eukaryota</taxon>
        <taxon>Fungi</taxon>
        <taxon>Dikarya</taxon>
        <taxon>Ascomycota</taxon>
        <taxon>Pezizomycotina</taxon>
        <taxon>Eurotiomycetes</taxon>
        <taxon>Chaetothyriomycetidae</taxon>
        <taxon>Chaetothyriales</taxon>
        <taxon>Herpotrichiellaceae</taxon>
        <taxon>Exophiala</taxon>
    </lineage>
</organism>
<keyword evidence="2" id="KW-0802">TPR repeat</keyword>
<evidence type="ECO:0000256" key="2">
    <source>
        <dbReference type="ARBA" id="ARBA00022803"/>
    </source>
</evidence>
<proteinExistence type="predicted"/>
<keyword evidence="5" id="KW-1185">Reference proteome</keyword>
<dbReference type="PANTHER" id="PTHR10130">
    <property type="entry name" value="PEROXISOMAL TARGETING SIGNAL 1 RECEPTOR PEX5"/>
    <property type="match status" value="1"/>
</dbReference>
<dbReference type="GO" id="GO:0016560">
    <property type="term" value="P:protein import into peroxisome matrix, docking"/>
    <property type="evidence" value="ECO:0007669"/>
    <property type="project" value="TreeGrafter"/>
</dbReference>
<dbReference type="GO" id="GO:0005829">
    <property type="term" value="C:cytosol"/>
    <property type="evidence" value="ECO:0007669"/>
    <property type="project" value="TreeGrafter"/>
</dbReference>
<dbReference type="InterPro" id="IPR024111">
    <property type="entry name" value="PEX5/PEX5L"/>
</dbReference>
<dbReference type="OrthoDB" id="5407351at2759"/>
<accession>A0A0D2E5J7</accession>
<dbReference type="GO" id="GO:0005778">
    <property type="term" value="C:peroxisomal membrane"/>
    <property type="evidence" value="ECO:0007669"/>
    <property type="project" value="TreeGrafter"/>
</dbReference>
<dbReference type="GO" id="GO:0005052">
    <property type="term" value="F:peroxisome matrix targeting signal-1 binding"/>
    <property type="evidence" value="ECO:0007669"/>
    <property type="project" value="TreeGrafter"/>
</dbReference>
<dbReference type="HOGENOM" id="CLU_039527_0_0_1"/>
<dbReference type="PANTHER" id="PTHR10130:SF4">
    <property type="entry name" value="MICROBODY (PEROXISOME) BIOGENESIS PROTEIN PEROXIN 20 (EUROFUNG)"/>
    <property type="match status" value="1"/>
</dbReference>
<dbReference type="RefSeq" id="XP_013311317.1">
    <property type="nucleotide sequence ID" value="XM_013455863.1"/>
</dbReference>
<reference evidence="4 5" key="1">
    <citation type="submission" date="2015-01" db="EMBL/GenBank/DDBJ databases">
        <title>The Genome Sequence of Exophiala xenobiotica CBS118157.</title>
        <authorList>
            <consortium name="The Broad Institute Genomics Platform"/>
            <person name="Cuomo C."/>
            <person name="de Hoog S."/>
            <person name="Gorbushina A."/>
            <person name="Stielow B."/>
            <person name="Teixiera M."/>
            <person name="Abouelleil A."/>
            <person name="Chapman S.B."/>
            <person name="Priest M."/>
            <person name="Young S.K."/>
            <person name="Wortman J."/>
            <person name="Nusbaum C."/>
            <person name="Birren B."/>
        </authorList>
    </citation>
    <scope>NUCLEOTIDE SEQUENCE [LARGE SCALE GENOMIC DNA]</scope>
    <source>
        <strain evidence="4 5">CBS 118157</strain>
    </source>
</reference>
<gene>
    <name evidence="4" type="ORF">PV05_09521</name>
</gene>
<feature type="region of interest" description="Disordered" evidence="3">
    <location>
        <begin position="340"/>
        <end position="364"/>
    </location>
</feature>
<dbReference type="GeneID" id="25331429"/>
<evidence type="ECO:0000313" key="4">
    <source>
        <dbReference type="EMBL" id="KIW50733.1"/>
    </source>
</evidence>
<dbReference type="STRING" id="348802.A0A0D2E5J7"/>
<evidence type="ECO:0000313" key="5">
    <source>
        <dbReference type="Proteomes" id="UP000054342"/>
    </source>
</evidence>
<protein>
    <recommendedName>
        <fullName evidence="6">Peroxin 20</fullName>
    </recommendedName>
</protein>
<evidence type="ECO:0000256" key="3">
    <source>
        <dbReference type="SAM" id="MobiDB-lite"/>
    </source>
</evidence>
<sequence length="462" mass="51642">MADALCGPSNPLQNLQKHTQVDRTLQQDRLVSSRQSPGQGFRTADPRVGALDADFYAFENAAPSPLQFQQPEFANTRAATFSPQPTVVPGGWAADFQRLNLHDQPMPAGQFRTEAPLIRSTIGGWQNEFMRQRSGVSSPVAQGKQVAQDQPQFNMNTNMPYLNYSSPTYQSNGSGMYQDGGFQQQQQQQPQMSMEQKVQMSDVDFDAAFQEAIAHAQEMDQLGQMTDVSETIESSTTFEQTTTTMKIGSDAIEYREQSERTADQDSRDADELARTAGQLLRSVNSETSTKFQNSQFLDLMRRIRDREVEVQNNDLHDVSTGAAATTQPEYLDGIRAELQHQHQNQYQQQEPSSSSQPQQEQSSHFEFPDMDAVYAPANIGRNSPYTNYGFEDDVYPPVAMQPQRQVDDVHPGGRWYPDQSPQMKTSELAVGGGDGTSSIEKIISTSDFENVDENPSLARRFT</sequence>
<evidence type="ECO:0008006" key="6">
    <source>
        <dbReference type="Google" id="ProtNLM"/>
    </source>
</evidence>
<feature type="compositionally biased region" description="Low complexity" evidence="3">
    <location>
        <begin position="341"/>
        <end position="362"/>
    </location>
</feature>
<keyword evidence="1" id="KW-0677">Repeat</keyword>